<evidence type="ECO:0000313" key="4">
    <source>
        <dbReference type="Proteomes" id="UP000049685"/>
    </source>
</evidence>
<reference evidence="4" key="1">
    <citation type="submission" date="2015-01" db="EMBL/GenBank/DDBJ databases">
        <authorList>
            <person name="Aslett A.Martin."/>
            <person name="De Silva Nishadi"/>
        </authorList>
    </citation>
    <scope>NUCLEOTIDE SEQUENCE [LARGE SCALE GENOMIC DNA]</scope>
    <source>
        <strain evidence="4">UMC4404</strain>
    </source>
</reference>
<comment type="caution">
    <text evidence="3">The sequence shown here is derived from an EMBL/GenBank/DDBJ whole genome shotgun (WGS) entry which is preliminary data.</text>
</comment>
<dbReference type="RefSeq" id="WP_057556979.1">
    <property type="nucleotide sequence ID" value="NZ_CDNY01000001.1"/>
</dbReference>
<evidence type="ECO:0000256" key="1">
    <source>
        <dbReference type="SAM" id="Coils"/>
    </source>
</evidence>
<protein>
    <submittedName>
        <fullName evidence="3">Uncharacterized protein</fullName>
    </submittedName>
</protein>
<evidence type="ECO:0000313" key="3">
    <source>
        <dbReference type="EMBL" id="CEN31346.1"/>
    </source>
</evidence>
<keyword evidence="2" id="KW-0472">Membrane</keyword>
<feature type="transmembrane region" description="Helical" evidence="2">
    <location>
        <begin position="86"/>
        <end position="104"/>
    </location>
</feature>
<feature type="coiled-coil region" evidence="1">
    <location>
        <begin position="5"/>
        <end position="65"/>
    </location>
</feature>
<organism evidence="3 4">
    <name type="scientific">Paraclostridium sordellii</name>
    <name type="common">Clostridium sordellii</name>
    <dbReference type="NCBI Taxonomy" id="1505"/>
    <lineage>
        <taxon>Bacteria</taxon>
        <taxon>Bacillati</taxon>
        <taxon>Bacillota</taxon>
        <taxon>Clostridia</taxon>
        <taxon>Peptostreptococcales</taxon>
        <taxon>Peptostreptococcaceae</taxon>
        <taxon>Paraclostridium</taxon>
    </lineage>
</organism>
<gene>
    <name evidence="3" type="ORF">UMC4404_31781</name>
</gene>
<name>A0A9P1KYM8_PARSO</name>
<keyword evidence="1" id="KW-0175">Coiled coil</keyword>
<dbReference type="AlphaFoldDB" id="A0A9P1KYM8"/>
<keyword evidence="2" id="KW-1133">Transmembrane helix</keyword>
<accession>A0A9P1KYM8</accession>
<sequence length="139" mass="16667">MAKTKEEIKQEFEDARATFEDTRAKFKDGIKEINEEQKRKTEERKRKIEEKKNKEREEYAKTKKVNYWSTTCWETMSQKKLKRINTLLKCFGIFCLAFGLLFLFGVGDKTSILLIVIGLYFLYFDPRRYSNSSKKNKKH</sequence>
<dbReference type="EMBL" id="CDNY01000001">
    <property type="protein sequence ID" value="CEN31346.1"/>
    <property type="molecule type" value="Genomic_DNA"/>
</dbReference>
<proteinExistence type="predicted"/>
<evidence type="ECO:0000256" key="2">
    <source>
        <dbReference type="SAM" id="Phobius"/>
    </source>
</evidence>
<keyword evidence="2" id="KW-0812">Transmembrane</keyword>
<feature type="transmembrane region" description="Helical" evidence="2">
    <location>
        <begin position="110"/>
        <end position="126"/>
    </location>
</feature>
<dbReference type="Proteomes" id="UP000049685">
    <property type="component" value="Unassembled WGS sequence"/>
</dbReference>